<evidence type="ECO:0000313" key="1">
    <source>
        <dbReference type="EMBL" id="GES86103.1"/>
    </source>
</evidence>
<reference evidence="1" key="1">
    <citation type="submission" date="2019-10" db="EMBL/GenBank/DDBJ databases">
        <title>Conservation and host-specific expression of non-tandemly repeated heterogenous ribosome RNA gene in arbuscular mycorrhizal fungi.</title>
        <authorList>
            <person name="Maeda T."/>
            <person name="Kobayashi Y."/>
            <person name="Nakagawa T."/>
            <person name="Ezawa T."/>
            <person name="Yamaguchi K."/>
            <person name="Bino T."/>
            <person name="Nishimoto Y."/>
            <person name="Shigenobu S."/>
            <person name="Kawaguchi M."/>
        </authorList>
    </citation>
    <scope>NUCLEOTIDE SEQUENCE</scope>
    <source>
        <strain evidence="1">HR1</strain>
    </source>
</reference>
<name>A0A8H3QNC5_9GLOM</name>
<evidence type="ECO:0000313" key="2">
    <source>
        <dbReference type="Proteomes" id="UP000615446"/>
    </source>
</evidence>
<dbReference type="OrthoDB" id="2409922at2759"/>
<protein>
    <recommendedName>
        <fullName evidence="3">DUF659 domain-containing protein</fullName>
    </recommendedName>
</protein>
<evidence type="ECO:0008006" key="3">
    <source>
        <dbReference type="Google" id="ProtNLM"/>
    </source>
</evidence>
<gene>
    <name evidence="1" type="ORF">RCL2_001317500</name>
</gene>
<sequence>MPQNIRFIKRRGGRKEKLFSNKTDKITQHCTHFLAAITPEIRDEIFSLSKNSGNQIENKRLFSCKWTLHRVNNHEAKELFEFLNPFLKLPDRKTLAQKEAYLEAMEKTESMIADLEKNICAVVTDSAGAYAAAR</sequence>
<organism evidence="1 2">
    <name type="scientific">Rhizophagus clarus</name>
    <dbReference type="NCBI Taxonomy" id="94130"/>
    <lineage>
        <taxon>Eukaryota</taxon>
        <taxon>Fungi</taxon>
        <taxon>Fungi incertae sedis</taxon>
        <taxon>Mucoromycota</taxon>
        <taxon>Glomeromycotina</taxon>
        <taxon>Glomeromycetes</taxon>
        <taxon>Glomerales</taxon>
        <taxon>Glomeraceae</taxon>
        <taxon>Rhizophagus</taxon>
    </lineage>
</organism>
<comment type="caution">
    <text evidence="1">The sequence shown here is derived from an EMBL/GenBank/DDBJ whole genome shotgun (WGS) entry which is preliminary data.</text>
</comment>
<accession>A0A8H3QNC5</accession>
<dbReference type="Proteomes" id="UP000615446">
    <property type="component" value="Unassembled WGS sequence"/>
</dbReference>
<dbReference type="AlphaFoldDB" id="A0A8H3QNC5"/>
<proteinExistence type="predicted"/>
<dbReference type="EMBL" id="BLAL01000160">
    <property type="protein sequence ID" value="GES86103.1"/>
    <property type="molecule type" value="Genomic_DNA"/>
</dbReference>